<comment type="catalytic activity">
    <reaction evidence="4">
        <text>L-proline + NAD(+) = (S)-1-pyrroline-5-carboxylate + NADH + 2 H(+)</text>
        <dbReference type="Rhea" id="RHEA:14105"/>
        <dbReference type="ChEBI" id="CHEBI:15378"/>
        <dbReference type="ChEBI" id="CHEBI:17388"/>
        <dbReference type="ChEBI" id="CHEBI:57540"/>
        <dbReference type="ChEBI" id="CHEBI:57945"/>
        <dbReference type="ChEBI" id="CHEBI:60039"/>
        <dbReference type="EC" id="1.5.1.2"/>
    </reaction>
</comment>
<keyword evidence="10" id="KW-1185">Reference proteome</keyword>
<feature type="binding site" evidence="6">
    <location>
        <begin position="71"/>
        <end position="74"/>
    </location>
    <ligand>
        <name>NADP(+)</name>
        <dbReference type="ChEBI" id="CHEBI:58349"/>
    </ligand>
</feature>
<dbReference type="SUPFAM" id="SSF51735">
    <property type="entry name" value="NAD(P)-binding Rossmann-fold domains"/>
    <property type="match status" value="1"/>
</dbReference>
<dbReference type="RefSeq" id="WP_133956407.1">
    <property type="nucleotide sequence ID" value="NZ_SORI01000003.1"/>
</dbReference>
<dbReference type="Gene3D" id="3.40.50.720">
    <property type="entry name" value="NAD(P)-binding Rossmann-like Domain"/>
    <property type="match status" value="1"/>
</dbReference>
<keyword evidence="2 4" id="KW-0521">NADP</keyword>
<dbReference type="PANTHER" id="PTHR11645:SF0">
    <property type="entry name" value="PYRROLINE-5-CARBOXYLATE REDUCTASE 3"/>
    <property type="match status" value="1"/>
</dbReference>
<dbReference type="Proteomes" id="UP000295066">
    <property type="component" value="Unassembled WGS sequence"/>
</dbReference>
<dbReference type="EC" id="1.5.1.2" evidence="4 5"/>
<proteinExistence type="inferred from homology"/>
<evidence type="ECO:0000259" key="8">
    <source>
        <dbReference type="Pfam" id="PF14748"/>
    </source>
</evidence>
<dbReference type="InterPro" id="IPR036291">
    <property type="entry name" value="NAD(P)-bd_dom_sf"/>
</dbReference>
<accession>A0A4R8MBX0</accession>
<comment type="function">
    <text evidence="4">Catalyzes the reduction of 1-pyrroline-5-carboxylate (PCA) to L-proline.</text>
</comment>
<comment type="pathway">
    <text evidence="4">Amino-acid biosynthesis; L-proline biosynthesis; L-proline from L-glutamate 5-semialdehyde: step 1/1.</text>
</comment>
<dbReference type="GO" id="GO:0005737">
    <property type="term" value="C:cytoplasm"/>
    <property type="evidence" value="ECO:0007669"/>
    <property type="project" value="UniProtKB-SubCell"/>
</dbReference>
<dbReference type="InterPro" id="IPR028939">
    <property type="entry name" value="P5C_Rdtase_cat_N"/>
</dbReference>
<dbReference type="HAMAP" id="MF_01925">
    <property type="entry name" value="P5C_reductase"/>
    <property type="match status" value="1"/>
</dbReference>
<evidence type="ECO:0000256" key="2">
    <source>
        <dbReference type="ARBA" id="ARBA00022857"/>
    </source>
</evidence>
<dbReference type="OrthoDB" id="9805754at2"/>
<keyword evidence="3 4" id="KW-0560">Oxidoreductase</keyword>
<organism evidence="9 10">
    <name type="scientific">Aminivibrio pyruvatiphilus</name>
    <dbReference type="NCBI Taxonomy" id="1005740"/>
    <lineage>
        <taxon>Bacteria</taxon>
        <taxon>Thermotogati</taxon>
        <taxon>Synergistota</taxon>
        <taxon>Synergistia</taxon>
        <taxon>Synergistales</taxon>
        <taxon>Aminobacteriaceae</taxon>
        <taxon>Aminivibrio</taxon>
    </lineage>
</organism>
<evidence type="ECO:0000256" key="3">
    <source>
        <dbReference type="ARBA" id="ARBA00023002"/>
    </source>
</evidence>
<dbReference type="InterPro" id="IPR029036">
    <property type="entry name" value="P5CR_dimer"/>
</dbReference>
<dbReference type="GO" id="GO:0004735">
    <property type="term" value="F:pyrroline-5-carboxylate reductase activity"/>
    <property type="evidence" value="ECO:0007669"/>
    <property type="project" value="UniProtKB-UniRule"/>
</dbReference>
<dbReference type="SUPFAM" id="SSF48179">
    <property type="entry name" value="6-phosphogluconate dehydrogenase C-terminal domain-like"/>
    <property type="match status" value="1"/>
</dbReference>
<dbReference type="PANTHER" id="PTHR11645">
    <property type="entry name" value="PYRROLINE-5-CARBOXYLATE REDUCTASE"/>
    <property type="match status" value="1"/>
</dbReference>
<dbReference type="GO" id="GO:0055129">
    <property type="term" value="P:L-proline biosynthetic process"/>
    <property type="evidence" value="ECO:0007669"/>
    <property type="project" value="UniProtKB-UniRule"/>
</dbReference>
<evidence type="ECO:0000256" key="6">
    <source>
        <dbReference type="PIRSR" id="PIRSR000193-1"/>
    </source>
</evidence>
<keyword evidence="4" id="KW-0028">Amino-acid biosynthesis</keyword>
<evidence type="ECO:0000313" key="9">
    <source>
        <dbReference type="EMBL" id="TDY62834.1"/>
    </source>
</evidence>
<dbReference type="UniPathway" id="UPA00098">
    <property type="reaction ID" value="UER00361"/>
</dbReference>
<sequence>MENAVRIAILGAGNIGTSIAKGLAQAGHFTPGMITLTRRRTHLLEEYKAMGFEVTSDNPAAVKGADVVIVAVEPQRVDTLLEEIAPALDFDRHILISVVTGVTIKRIEEVIGKPLRIARAMPNTAIAVRESMTCLASNGPDDRALEMAKRIFNDVGKTLRIREEDMIAATALGACGIAFFLRAIRAASQGGIEIGLSAKNSLAMAVQTAKGAACLLSVSGSHPENEIDKVTTPKGCTISGLNRMEHEGFSSALIRGITVSAEKAAGLYCDKKEG</sequence>
<feature type="binding site" evidence="6">
    <location>
        <position position="58"/>
    </location>
    <ligand>
        <name>NADPH</name>
        <dbReference type="ChEBI" id="CHEBI:57783"/>
    </ligand>
</feature>
<keyword evidence="4" id="KW-0641">Proline biosynthesis</keyword>
<feature type="domain" description="Pyrroline-5-carboxylate reductase dimerisation" evidence="8">
    <location>
        <begin position="163"/>
        <end position="265"/>
    </location>
</feature>
<dbReference type="Gene3D" id="1.10.3730.10">
    <property type="entry name" value="ProC C-terminal domain-like"/>
    <property type="match status" value="1"/>
</dbReference>
<reference evidence="9 10" key="1">
    <citation type="submission" date="2019-03" db="EMBL/GenBank/DDBJ databases">
        <title>Genomic Encyclopedia of Type Strains, Phase IV (KMG-IV): sequencing the most valuable type-strain genomes for metagenomic binning, comparative biology and taxonomic classification.</title>
        <authorList>
            <person name="Goeker M."/>
        </authorList>
    </citation>
    <scope>NUCLEOTIDE SEQUENCE [LARGE SCALE GENOMIC DNA]</scope>
    <source>
        <strain evidence="9 10">DSM 25964</strain>
    </source>
</reference>
<evidence type="ECO:0000256" key="4">
    <source>
        <dbReference type="HAMAP-Rule" id="MF_01925"/>
    </source>
</evidence>
<comment type="subcellular location">
    <subcellularLocation>
        <location evidence="4">Cytoplasm</location>
    </subcellularLocation>
</comment>
<comment type="catalytic activity">
    <reaction evidence="4">
        <text>L-proline + NADP(+) = (S)-1-pyrroline-5-carboxylate + NADPH + 2 H(+)</text>
        <dbReference type="Rhea" id="RHEA:14109"/>
        <dbReference type="ChEBI" id="CHEBI:15378"/>
        <dbReference type="ChEBI" id="CHEBI:17388"/>
        <dbReference type="ChEBI" id="CHEBI:57783"/>
        <dbReference type="ChEBI" id="CHEBI:58349"/>
        <dbReference type="ChEBI" id="CHEBI:60039"/>
        <dbReference type="EC" id="1.5.1.2"/>
    </reaction>
</comment>
<evidence type="ECO:0000256" key="5">
    <source>
        <dbReference type="NCBIfam" id="TIGR00112"/>
    </source>
</evidence>
<evidence type="ECO:0000256" key="1">
    <source>
        <dbReference type="ARBA" id="ARBA00005525"/>
    </source>
</evidence>
<name>A0A4R8MBX0_9BACT</name>
<feature type="domain" description="Pyrroline-5-carboxylate reductase catalytic N-terminal" evidence="7">
    <location>
        <begin position="6"/>
        <end position="100"/>
    </location>
</feature>
<dbReference type="AlphaFoldDB" id="A0A4R8MBX0"/>
<dbReference type="EMBL" id="SORI01000003">
    <property type="protein sequence ID" value="TDY62834.1"/>
    <property type="molecule type" value="Genomic_DNA"/>
</dbReference>
<keyword evidence="4" id="KW-0963">Cytoplasm</keyword>
<dbReference type="Pfam" id="PF03807">
    <property type="entry name" value="F420_oxidored"/>
    <property type="match status" value="1"/>
</dbReference>
<dbReference type="InterPro" id="IPR000304">
    <property type="entry name" value="Pyrroline-COOH_reductase"/>
</dbReference>
<evidence type="ECO:0000313" key="10">
    <source>
        <dbReference type="Proteomes" id="UP000295066"/>
    </source>
</evidence>
<comment type="similarity">
    <text evidence="1 4">Belongs to the pyrroline-5-carboxylate reductase family.</text>
</comment>
<dbReference type="InterPro" id="IPR008927">
    <property type="entry name" value="6-PGluconate_DH-like_C_sf"/>
</dbReference>
<evidence type="ECO:0000259" key="7">
    <source>
        <dbReference type="Pfam" id="PF03807"/>
    </source>
</evidence>
<dbReference type="NCBIfam" id="TIGR00112">
    <property type="entry name" value="proC"/>
    <property type="match status" value="1"/>
</dbReference>
<dbReference type="Pfam" id="PF14748">
    <property type="entry name" value="P5CR_dimer"/>
    <property type="match status" value="1"/>
</dbReference>
<gene>
    <name evidence="4" type="primary">proC</name>
    <name evidence="9" type="ORF">C8D99_10354</name>
</gene>
<protein>
    <recommendedName>
        <fullName evidence="4 5">Pyrroline-5-carboxylate reductase</fullName>
        <shortName evidence="4">P5C reductase</shortName>
        <shortName evidence="4">P5CR</shortName>
        <ecNumber evidence="4 5">1.5.1.2</ecNumber>
    </recommendedName>
    <alternativeName>
        <fullName evidence="4">PCA reductase</fullName>
    </alternativeName>
</protein>
<comment type="caution">
    <text evidence="9">The sequence shown here is derived from an EMBL/GenBank/DDBJ whole genome shotgun (WGS) entry which is preliminary data.</text>
</comment>
<dbReference type="PIRSF" id="PIRSF000193">
    <property type="entry name" value="Pyrrol-5-carb_rd"/>
    <property type="match status" value="1"/>
</dbReference>